<feature type="domain" description="YCII-related" evidence="2">
    <location>
        <begin position="31"/>
        <end position="133"/>
    </location>
</feature>
<evidence type="ECO:0000259" key="2">
    <source>
        <dbReference type="Pfam" id="PF03795"/>
    </source>
</evidence>
<evidence type="ECO:0000256" key="1">
    <source>
        <dbReference type="ARBA" id="ARBA00007689"/>
    </source>
</evidence>
<proteinExistence type="inferred from homology"/>
<name>A0A518BM55_9BACT</name>
<comment type="similarity">
    <text evidence="1">Belongs to the YciI family.</text>
</comment>
<accession>A0A518BM55</accession>
<keyword evidence="4" id="KW-1185">Reference proteome</keyword>
<dbReference type="Gene3D" id="3.30.70.1060">
    <property type="entry name" value="Dimeric alpha+beta barrel"/>
    <property type="match status" value="1"/>
</dbReference>
<dbReference type="KEGG" id="pbap:Pla133_31460"/>
<dbReference type="Pfam" id="PF03795">
    <property type="entry name" value="YCII"/>
    <property type="match status" value="1"/>
</dbReference>
<sequence>MDPAERLVGELADLLSGRAPEKRATRAETTMKYLVLAYGDQSKNEQLTPAEFEAIVAQARVYDEELRASGHLISGESLEWDSVCLRPRGGKTVITDGPYLETKEQVGGLILIEARDMNEALRIAALHPAANMGEELGWGIEVRPFSPTCHK</sequence>
<dbReference type="SUPFAM" id="SSF54909">
    <property type="entry name" value="Dimeric alpha+beta barrel"/>
    <property type="match status" value="1"/>
</dbReference>
<dbReference type="InterPro" id="IPR011008">
    <property type="entry name" value="Dimeric_a/b-barrel"/>
</dbReference>
<reference evidence="3 4" key="1">
    <citation type="submission" date="2019-02" db="EMBL/GenBank/DDBJ databases">
        <title>Deep-cultivation of Planctomycetes and their phenomic and genomic characterization uncovers novel biology.</title>
        <authorList>
            <person name="Wiegand S."/>
            <person name="Jogler M."/>
            <person name="Boedeker C."/>
            <person name="Pinto D."/>
            <person name="Vollmers J."/>
            <person name="Rivas-Marin E."/>
            <person name="Kohn T."/>
            <person name="Peeters S.H."/>
            <person name="Heuer A."/>
            <person name="Rast P."/>
            <person name="Oberbeckmann S."/>
            <person name="Bunk B."/>
            <person name="Jeske O."/>
            <person name="Meyerdierks A."/>
            <person name="Storesund J.E."/>
            <person name="Kallscheuer N."/>
            <person name="Luecker S."/>
            <person name="Lage O.M."/>
            <person name="Pohl T."/>
            <person name="Merkel B.J."/>
            <person name="Hornburger P."/>
            <person name="Mueller R.-W."/>
            <person name="Bruemmer F."/>
            <person name="Labrenz M."/>
            <person name="Spormann A.M."/>
            <person name="Op den Camp H."/>
            <person name="Overmann J."/>
            <person name="Amann R."/>
            <person name="Jetten M.S.M."/>
            <person name="Mascher T."/>
            <person name="Medema M.H."/>
            <person name="Devos D.P."/>
            <person name="Kaster A.-K."/>
            <person name="Ovreas L."/>
            <person name="Rohde M."/>
            <person name="Galperin M.Y."/>
            <person name="Jogler C."/>
        </authorList>
    </citation>
    <scope>NUCLEOTIDE SEQUENCE [LARGE SCALE GENOMIC DNA]</scope>
    <source>
        <strain evidence="3 4">Pla133</strain>
    </source>
</reference>
<dbReference type="PANTHER" id="PTHR35174">
    <property type="entry name" value="BLL7171 PROTEIN-RELATED"/>
    <property type="match status" value="1"/>
</dbReference>
<dbReference type="EMBL" id="CP036287">
    <property type="protein sequence ID" value="QDU68054.1"/>
    <property type="molecule type" value="Genomic_DNA"/>
</dbReference>
<dbReference type="InterPro" id="IPR005545">
    <property type="entry name" value="YCII"/>
</dbReference>
<protein>
    <submittedName>
        <fullName evidence="3">YCII-related domain protein</fullName>
    </submittedName>
</protein>
<evidence type="ECO:0000313" key="3">
    <source>
        <dbReference type="EMBL" id="QDU68054.1"/>
    </source>
</evidence>
<dbReference type="PANTHER" id="PTHR35174:SF3">
    <property type="entry name" value="BLL7171 PROTEIN"/>
    <property type="match status" value="1"/>
</dbReference>
<organism evidence="3 4">
    <name type="scientific">Engelhardtia mirabilis</name>
    <dbReference type="NCBI Taxonomy" id="2528011"/>
    <lineage>
        <taxon>Bacteria</taxon>
        <taxon>Pseudomonadati</taxon>
        <taxon>Planctomycetota</taxon>
        <taxon>Planctomycetia</taxon>
        <taxon>Planctomycetia incertae sedis</taxon>
        <taxon>Engelhardtia</taxon>
    </lineage>
</organism>
<evidence type="ECO:0000313" key="4">
    <source>
        <dbReference type="Proteomes" id="UP000316921"/>
    </source>
</evidence>
<dbReference type="Proteomes" id="UP000316921">
    <property type="component" value="Chromosome"/>
</dbReference>
<gene>
    <name evidence="3" type="ORF">Pla133_31460</name>
</gene>
<dbReference type="AlphaFoldDB" id="A0A518BM55"/>